<keyword evidence="1" id="KW-0472">Membrane</keyword>
<gene>
    <name evidence="2" type="ORF">DPMN_147409</name>
</gene>
<dbReference type="PANTHER" id="PTHR31362:SF0">
    <property type="entry name" value="EXOSTOSIN DOMAIN-CONTAINING PROTEIN-RELATED"/>
    <property type="match status" value="1"/>
</dbReference>
<keyword evidence="3" id="KW-1185">Reference proteome</keyword>
<dbReference type="Pfam" id="PF03385">
    <property type="entry name" value="STELLO"/>
    <property type="match status" value="1"/>
</dbReference>
<dbReference type="InterPro" id="IPR005049">
    <property type="entry name" value="STL-like"/>
</dbReference>
<reference evidence="2" key="1">
    <citation type="journal article" date="2019" name="bioRxiv">
        <title>The Genome of the Zebra Mussel, Dreissena polymorpha: A Resource for Invasive Species Research.</title>
        <authorList>
            <person name="McCartney M.A."/>
            <person name="Auch B."/>
            <person name="Kono T."/>
            <person name="Mallez S."/>
            <person name="Zhang Y."/>
            <person name="Obille A."/>
            <person name="Becker A."/>
            <person name="Abrahante J.E."/>
            <person name="Garbe J."/>
            <person name="Badalamenti J.P."/>
            <person name="Herman A."/>
            <person name="Mangelson H."/>
            <person name="Liachko I."/>
            <person name="Sullivan S."/>
            <person name="Sone E.D."/>
            <person name="Koren S."/>
            <person name="Silverstein K.A.T."/>
            <person name="Beckman K.B."/>
            <person name="Gohl D.M."/>
        </authorList>
    </citation>
    <scope>NUCLEOTIDE SEQUENCE</scope>
    <source>
        <strain evidence="2">Duluth1</strain>
        <tissue evidence="2">Whole animal</tissue>
    </source>
</reference>
<evidence type="ECO:0000313" key="3">
    <source>
        <dbReference type="Proteomes" id="UP000828390"/>
    </source>
</evidence>
<dbReference type="Proteomes" id="UP000828390">
    <property type="component" value="Unassembled WGS sequence"/>
</dbReference>
<dbReference type="EMBL" id="JAIWYP010000007">
    <property type="protein sequence ID" value="KAH3793885.1"/>
    <property type="molecule type" value="Genomic_DNA"/>
</dbReference>
<reference evidence="2" key="2">
    <citation type="submission" date="2020-11" db="EMBL/GenBank/DDBJ databases">
        <authorList>
            <person name="McCartney M.A."/>
            <person name="Auch B."/>
            <person name="Kono T."/>
            <person name="Mallez S."/>
            <person name="Becker A."/>
            <person name="Gohl D.M."/>
            <person name="Silverstein K.A.T."/>
            <person name="Koren S."/>
            <person name="Bechman K.B."/>
            <person name="Herman A."/>
            <person name="Abrahante J.E."/>
            <person name="Garbe J."/>
        </authorList>
    </citation>
    <scope>NUCLEOTIDE SEQUENCE</scope>
    <source>
        <strain evidence="2">Duluth1</strain>
        <tissue evidence="2">Whole animal</tissue>
    </source>
</reference>
<dbReference type="PANTHER" id="PTHR31362">
    <property type="entry name" value="GLYCOSYLTRANSFERASE STELLO1-RELATED"/>
    <property type="match status" value="1"/>
</dbReference>
<proteinExistence type="predicted"/>
<dbReference type="AlphaFoldDB" id="A0A9D4F7T9"/>
<evidence type="ECO:0000256" key="1">
    <source>
        <dbReference type="SAM" id="Phobius"/>
    </source>
</evidence>
<sequence>MAENILSRMCTVSLRVMGTRDRPKRQAAILVIGACLIFVWALYSRSSIQVGLPVYSMERQEGVLLEQIKYIKSMDEVNSILESSASSGKTFSGKPIRRFNPNDIKFRNKRYPDLQVDHGKTFNCKRWAVLTTIFTPPSEAVRRFMYMKNWCVVIVGDKNKPDKYVLASTMTFRNIIFLSDSDQNKINSKFVESLPWRSFGRKNVGYLYAIAHGAQVIWDFDDDNMLKFWIEGASPSDRLWIENFSDLKLDKFYSIPLSLVTSGIRSASTGSAQLFNPYPILGAPSNICWPRGFPLTLIRKSSDQGHFKVNLVEENIEKTVNNIGVLQSLADHEPDVDALYRLIQGTPFTFKRPAKDSDNKRIHLLSKGVYSPFNAQATLHFRNAFLALYLPVTVPGRVSDIWRSYLAQALLSLHNITIGFLPRPIVDQDRNYHSLLGDLESEFALYTQTNALVAFLDEWRTNKTISGDNRLRSLEDLLEELYIETYERGFIEIDDVLHIQNWILAFGSVRFNSITTESRNTNQYKQVDGNMIDREIINIDVGKSIIVSESIEPNECKTIKNRGTNVTFWTSDLHDGTRLDSPSLLASLGQRFVVAGYKRRQTPYPAVFDRPGFIIPEKISNEILSYRINTQATDDFMNKNFKFYENDLLFKNTDAFYCSFYAAMCQIWMPLNKTKSIVMVAGHRYNLGRCSVESWTKLNEQLWELFKQNNDPVRVDHKHIIAGASRYDNEYLKHYTGLKDSIQLISSFSGFYTDGNTFNPTEPEILFVSYGAMFANITVNVVGLRKKYQRYQLSDLVKHKAIIYVPYSVMSFKLTEFYSLNIPLFVPSAKYFKTNGNFGSDRTSTTAPYCDNDPDLWWKMPSHPSSPHSYNPNAEYAEDPEAEMYWLQFSDFYDWPHIQYFDDVSDLNRKLQTADFLAIHKSMKAQNEIRKHELLQQWCKLIPQIKNI</sequence>
<accession>A0A9D4F7T9</accession>
<protein>
    <submittedName>
        <fullName evidence="2">Uncharacterized protein</fullName>
    </submittedName>
</protein>
<comment type="caution">
    <text evidence="2">The sequence shown here is derived from an EMBL/GenBank/DDBJ whole genome shotgun (WGS) entry which is preliminary data.</text>
</comment>
<feature type="transmembrane region" description="Helical" evidence="1">
    <location>
        <begin position="27"/>
        <end position="43"/>
    </location>
</feature>
<organism evidence="2 3">
    <name type="scientific">Dreissena polymorpha</name>
    <name type="common">Zebra mussel</name>
    <name type="synonym">Mytilus polymorpha</name>
    <dbReference type="NCBI Taxonomy" id="45954"/>
    <lineage>
        <taxon>Eukaryota</taxon>
        <taxon>Metazoa</taxon>
        <taxon>Spiralia</taxon>
        <taxon>Lophotrochozoa</taxon>
        <taxon>Mollusca</taxon>
        <taxon>Bivalvia</taxon>
        <taxon>Autobranchia</taxon>
        <taxon>Heteroconchia</taxon>
        <taxon>Euheterodonta</taxon>
        <taxon>Imparidentia</taxon>
        <taxon>Neoheterodontei</taxon>
        <taxon>Myida</taxon>
        <taxon>Dreissenoidea</taxon>
        <taxon>Dreissenidae</taxon>
        <taxon>Dreissena</taxon>
    </lineage>
</organism>
<evidence type="ECO:0000313" key="2">
    <source>
        <dbReference type="EMBL" id="KAH3793885.1"/>
    </source>
</evidence>
<keyword evidence="1" id="KW-0812">Transmembrane</keyword>
<name>A0A9D4F7T9_DREPO</name>
<keyword evidence="1" id="KW-1133">Transmembrane helix</keyword>